<evidence type="ECO:0000256" key="3">
    <source>
        <dbReference type="ARBA" id="ARBA00022692"/>
    </source>
</evidence>
<feature type="transmembrane region" description="Helical" evidence="6">
    <location>
        <begin position="221"/>
        <end position="241"/>
    </location>
</feature>
<evidence type="ECO:0000313" key="9">
    <source>
        <dbReference type="Proteomes" id="UP000001962"/>
    </source>
</evidence>
<sequence length="407" mass="41806">MLPLPRFLQPRPELAAFALLATATSGFGQTFLMSVFGGEIRAAFDLSHSAYGTLYGAATLVSALLLLRAGAWVDHWPLRRAVAVTLLLLALGCLTVGLAPTAALLLPGFLLIRFAGQGLSAHLGLTAAGRYFSTHRGKVMALAASGFPLAEALLPAAAVAIMGLGGWRMPWLLGAGFLLLCMLPLLLRLTWHAPSAAEAAREAGGTDNGHRRRDALRDPGFYLLLPAVLAAPFIVTAMLFHQAAIAEAREWPLPLMGAAFTGFAAGHLASLLLAGPLVDRIGAHRALPLALGPIGLGLLILAFGGGGGWVPFAYLTLTGATLGWGATAGGAIWAERYGVRHLGAIRAMAHGVMVASTAIAPVVAGVLLDRGWSVTALAGAMVGYVLVAGLCARAAPAPPAMRAPAGG</sequence>
<feature type="transmembrane region" description="Helical" evidence="6">
    <location>
        <begin position="312"/>
        <end position="335"/>
    </location>
</feature>
<dbReference type="GO" id="GO:0005886">
    <property type="term" value="C:plasma membrane"/>
    <property type="evidence" value="ECO:0007669"/>
    <property type="project" value="UniProtKB-SubCell"/>
</dbReference>
<dbReference type="HOGENOM" id="CLU_001265_59_9_6"/>
<dbReference type="SUPFAM" id="SSF103473">
    <property type="entry name" value="MFS general substrate transporter"/>
    <property type="match status" value="1"/>
</dbReference>
<evidence type="ECO:0000256" key="5">
    <source>
        <dbReference type="ARBA" id="ARBA00023136"/>
    </source>
</evidence>
<evidence type="ECO:0000259" key="7">
    <source>
        <dbReference type="PROSITE" id="PS50850"/>
    </source>
</evidence>
<dbReference type="InterPro" id="IPR020846">
    <property type="entry name" value="MFS_dom"/>
</dbReference>
<comment type="subcellular location">
    <subcellularLocation>
        <location evidence="1">Cell membrane</location>
        <topology evidence="1">Multi-pass membrane protein</topology>
    </subcellularLocation>
</comment>
<evidence type="ECO:0000256" key="6">
    <source>
        <dbReference type="SAM" id="Phobius"/>
    </source>
</evidence>
<gene>
    <name evidence="8" type="ordered locus">Mlg_2183</name>
</gene>
<dbReference type="Pfam" id="PF07690">
    <property type="entry name" value="MFS_1"/>
    <property type="match status" value="1"/>
</dbReference>
<dbReference type="AlphaFoldDB" id="Q0A6L2"/>
<keyword evidence="2" id="KW-1003">Cell membrane</keyword>
<feature type="transmembrane region" description="Helical" evidence="6">
    <location>
        <begin position="171"/>
        <end position="191"/>
    </location>
</feature>
<keyword evidence="4 6" id="KW-1133">Transmembrane helix</keyword>
<keyword evidence="5 6" id="KW-0472">Membrane</keyword>
<protein>
    <submittedName>
        <fullName evidence="8">Major facilitator superfamily MFS_1</fullName>
    </submittedName>
</protein>
<accession>Q0A6L2</accession>
<name>Q0A6L2_ALKEH</name>
<dbReference type="Gene3D" id="1.20.1250.20">
    <property type="entry name" value="MFS general substrate transporter like domains"/>
    <property type="match status" value="1"/>
</dbReference>
<evidence type="ECO:0000256" key="4">
    <source>
        <dbReference type="ARBA" id="ARBA00022989"/>
    </source>
</evidence>
<reference evidence="9" key="1">
    <citation type="submission" date="2006-08" db="EMBL/GenBank/DDBJ databases">
        <title>Complete sequence of Alkalilimnicola ehrilichei MLHE-1.</title>
        <authorList>
            <person name="Copeland A."/>
            <person name="Lucas S."/>
            <person name="Lapidus A."/>
            <person name="Barry K."/>
            <person name="Detter J.C."/>
            <person name="Glavina del Rio T."/>
            <person name="Hammon N."/>
            <person name="Israni S."/>
            <person name="Dalin E."/>
            <person name="Tice H."/>
            <person name="Pitluck S."/>
            <person name="Sims D."/>
            <person name="Brettin T."/>
            <person name="Bruce D."/>
            <person name="Han C."/>
            <person name="Tapia R."/>
            <person name="Gilna P."/>
            <person name="Schmutz J."/>
            <person name="Larimer F."/>
            <person name="Land M."/>
            <person name="Hauser L."/>
            <person name="Kyrpides N."/>
            <person name="Mikhailova N."/>
            <person name="Oremland R.S."/>
            <person name="Hoeft S.E."/>
            <person name="Switzer-Blum J."/>
            <person name="Kulp T."/>
            <person name="King G."/>
            <person name="Tabita R."/>
            <person name="Witte B."/>
            <person name="Santini J.M."/>
            <person name="Basu P."/>
            <person name="Hollibaugh J.T."/>
            <person name="Xie G."/>
            <person name="Stolz J.F."/>
            <person name="Richardson P."/>
        </authorList>
    </citation>
    <scope>NUCLEOTIDE SEQUENCE [LARGE SCALE GENOMIC DNA]</scope>
    <source>
        <strain evidence="9">ATCC BAA-1101 / DSM 17681 / MLHE-1</strain>
    </source>
</reference>
<evidence type="ECO:0000256" key="2">
    <source>
        <dbReference type="ARBA" id="ARBA00022475"/>
    </source>
</evidence>
<feature type="transmembrane region" description="Helical" evidence="6">
    <location>
        <begin position="347"/>
        <end position="368"/>
    </location>
</feature>
<dbReference type="InterPro" id="IPR011701">
    <property type="entry name" value="MFS"/>
</dbReference>
<feature type="transmembrane region" description="Helical" evidence="6">
    <location>
        <begin position="253"/>
        <end position="274"/>
    </location>
</feature>
<dbReference type="GO" id="GO:0022857">
    <property type="term" value="F:transmembrane transporter activity"/>
    <property type="evidence" value="ECO:0007669"/>
    <property type="project" value="InterPro"/>
</dbReference>
<dbReference type="eggNOG" id="COG2814">
    <property type="taxonomic scope" value="Bacteria"/>
</dbReference>
<feature type="transmembrane region" description="Helical" evidence="6">
    <location>
        <begin position="52"/>
        <end position="69"/>
    </location>
</feature>
<dbReference type="OrthoDB" id="1404228at2"/>
<dbReference type="PROSITE" id="PS50850">
    <property type="entry name" value="MFS"/>
    <property type="match status" value="1"/>
</dbReference>
<feature type="transmembrane region" description="Helical" evidence="6">
    <location>
        <begin position="286"/>
        <end position="306"/>
    </location>
</feature>
<keyword evidence="3 6" id="KW-0812">Transmembrane</keyword>
<feature type="transmembrane region" description="Helical" evidence="6">
    <location>
        <begin position="81"/>
        <end position="105"/>
    </location>
</feature>
<organism evidence="8 9">
    <name type="scientific">Alkalilimnicola ehrlichii (strain ATCC BAA-1101 / DSM 17681 / MLHE-1)</name>
    <dbReference type="NCBI Taxonomy" id="187272"/>
    <lineage>
        <taxon>Bacteria</taxon>
        <taxon>Pseudomonadati</taxon>
        <taxon>Pseudomonadota</taxon>
        <taxon>Gammaproteobacteria</taxon>
        <taxon>Chromatiales</taxon>
        <taxon>Ectothiorhodospiraceae</taxon>
        <taxon>Alkalilimnicola</taxon>
    </lineage>
</organism>
<evidence type="ECO:0000313" key="8">
    <source>
        <dbReference type="EMBL" id="ABI57525.1"/>
    </source>
</evidence>
<dbReference type="PANTHER" id="PTHR43124:SF3">
    <property type="entry name" value="CHLORAMPHENICOL EFFLUX PUMP RV0191"/>
    <property type="match status" value="1"/>
</dbReference>
<dbReference type="KEGG" id="aeh:Mlg_2183"/>
<dbReference type="InterPro" id="IPR050189">
    <property type="entry name" value="MFS_Efflux_Transporters"/>
</dbReference>
<dbReference type="PANTHER" id="PTHR43124">
    <property type="entry name" value="PURINE EFFLUX PUMP PBUE"/>
    <property type="match status" value="1"/>
</dbReference>
<dbReference type="RefSeq" id="WP_011629919.1">
    <property type="nucleotide sequence ID" value="NC_008340.1"/>
</dbReference>
<keyword evidence="9" id="KW-1185">Reference proteome</keyword>
<dbReference type="EMBL" id="CP000453">
    <property type="protein sequence ID" value="ABI57525.1"/>
    <property type="molecule type" value="Genomic_DNA"/>
</dbReference>
<evidence type="ECO:0000256" key="1">
    <source>
        <dbReference type="ARBA" id="ARBA00004651"/>
    </source>
</evidence>
<dbReference type="InterPro" id="IPR036259">
    <property type="entry name" value="MFS_trans_sf"/>
</dbReference>
<feature type="transmembrane region" description="Helical" evidence="6">
    <location>
        <begin position="374"/>
        <end position="392"/>
    </location>
</feature>
<feature type="transmembrane region" description="Helical" evidence="6">
    <location>
        <begin position="139"/>
        <end position="165"/>
    </location>
</feature>
<dbReference type="Proteomes" id="UP000001962">
    <property type="component" value="Chromosome"/>
</dbReference>
<feature type="domain" description="Major facilitator superfamily (MFS) profile" evidence="7">
    <location>
        <begin position="14"/>
        <end position="401"/>
    </location>
</feature>
<proteinExistence type="predicted"/>